<dbReference type="OrthoDB" id="9806411at2"/>
<dbReference type="GO" id="GO:0003735">
    <property type="term" value="F:structural constituent of ribosome"/>
    <property type="evidence" value="ECO:0007669"/>
    <property type="project" value="InterPro"/>
</dbReference>
<evidence type="ECO:0000256" key="5">
    <source>
        <dbReference type="HAMAP-Rule" id="MF_01336"/>
    </source>
</evidence>
<dbReference type="AlphaFoldDB" id="A0A451DD40"/>
<dbReference type="EMBL" id="LR217720">
    <property type="protein sequence ID" value="VFP84374.1"/>
    <property type="molecule type" value="Genomic_DNA"/>
</dbReference>
<evidence type="ECO:0000256" key="2">
    <source>
        <dbReference type="ARBA" id="ARBA00022884"/>
    </source>
</evidence>
<proteinExistence type="inferred from homology"/>
<dbReference type="GO" id="GO:0006412">
    <property type="term" value="P:translation"/>
    <property type="evidence" value="ECO:0007669"/>
    <property type="project" value="UniProtKB-UniRule"/>
</dbReference>
<comment type="similarity">
    <text evidence="5">Belongs to the bacterial ribosomal protein bL25 family.</text>
</comment>
<gene>
    <name evidence="5 7" type="primary">rplY</name>
    <name evidence="7" type="ORF">ERCILAFE3058_458</name>
</gene>
<keyword evidence="1 5" id="KW-0699">rRNA-binding</keyword>
<dbReference type="GO" id="GO:0008097">
    <property type="term" value="F:5S rRNA binding"/>
    <property type="evidence" value="ECO:0007669"/>
    <property type="project" value="InterPro"/>
</dbReference>
<dbReference type="PANTHER" id="PTHR33284:SF1">
    <property type="entry name" value="RIBOSOMAL PROTEIN L25_GLN-TRNA SYNTHETASE, ANTI-CODON-BINDING DOMAIN-CONTAINING PROTEIN"/>
    <property type="match status" value="1"/>
</dbReference>
<dbReference type="InterPro" id="IPR011035">
    <property type="entry name" value="Ribosomal_bL25/Gln-tRNA_synth"/>
</dbReference>
<evidence type="ECO:0000313" key="7">
    <source>
        <dbReference type="EMBL" id="VFP84374.1"/>
    </source>
</evidence>
<dbReference type="NCBIfam" id="NF004612">
    <property type="entry name" value="PRK05943.1"/>
    <property type="match status" value="1"/>
</dbReference>
<sequence>MFRIYAENRQKKGTGASRRLRRVDKLPAIIYGGKELPTSIILDQNAIMNLQHKGVFYTTIISIIIAGTEINVKVKAVQRHPFKPKLHHIDFMRITSTMC</sequence>
<evidence type="ECO:0000313" key="8">
    <source>
        <dbReference type="Proteomes" id="UP000294418"/>
    </source>
</evidence>
<evidence type="ECO:0000259" key="6">
    <source>
        <dbReference type="Pfam" id="PF01386"/>
    </source>
</evidence>
<dbReference type="Pfam" id="PF01386">
    <property type="entry name" value="Ribosomal_L25p"/>
    <property type="match status" value="1"/>
</dbReference>
<dbReference type="InterPro" id="IPR020930">
    <property type="entry name" value="Ribosomal_uL5_bac-type"/>
</dbReference>
<organism evidence="7 8">
    <name type="scientific">Candidatus Erwinia haradaeae</name>
    <dbReference type="NCBI Taxonomy" id="1922217"/>
    <lineage>
        <taxon>Bacteria</taxon>
        <taxon>Pseudomonadati</taxon>
        <taxon>Pseudomonadota</taxon>
        <taxon>Gammaproteobacteria</taxon>
        <taxon>Enterobacterales</taxon>
        <taxon>Erwiniaceae</taxon>
        <taxon>Erwinia</taxon>
    </lineage>
</organism>
<reference evidence="7 8" key="1">
    <citation type="submission" date="2019-02" db="EMBL/GenBank/DDBJ databases">
        <authorList>
            <person name="Manzano-Marin A."/>
            <person name="Manzano-Marin A."/>
        </authorList>
    </citation>
    <scope>NUCLEOTIDE SEQUENCE [LARGE SCALE GENOMIC DNA]</scope>
    <source>
        <strain evidence="7 8">ErCilaricifoliae</strain>
    </source>
</reference>
<dbReference type="HAMAP" id="MF_01336">
    <property type="entry name" value="Ribosomal_bL25"/>
    <property type="match status" value="1"/>
</dbReference>
<feature type="domain" description="Large ribosomal subunit protein bL25 L25" evidence="6">
    <location>
        <begin position="6"/>
        <end position="91"/>
    </location>
</feature>
<dbReference type="SUPFAM" id="SSF50715">
    <property type="entry name" value="Ribosomal protein L25-like"/>
    <property type="match status" value="1"/>
</dbReference>
<dbReference type="PANTHER" id="PTHR33284">
    <property type="entry name" value="RIBOSOMAL PROTEIN L25/GLN-TRNA SYNTHETASE, ANTI-CODON-BINDING DOMAIN-CONTAINING PROTEIN"/>
    <property type="match status" value="1"/>
</dbReference>
<protein>
    <recommendedName>
        <fullName evidence="5">Large ribosomal subunit protein bL25</fullName>
    </recommendedName>
</protein>
<dbReference type="Gene3D" id="2.40.240.10">
    <property type="entry name" value="Ribosomal Protein L25, Chain P"/>
    <property type="match status" value="1"/>
</dbReference>
<dbReference type="Proteomes" id="UP000294418">
    <property type="component" value="Chromosome"/>
</dbReference>
<comment type="function">
    <text evidence="5">This is one of the proteins that binds to the 5S RNA in the ribosome where it forms part of the central protuberance.</text>
</comment>
<dbReference type="InterPro" id="IPR020056">
    <property type="entry name" value="Rbsml_bL25/Gln-tRNA_synth_N"/>
</dbReference>
<keyword evidence="4 5" id="KW-0687">Ribonucleoprotein</keyword>
<dbReference type="InterPro" id="IPR020055">
    <property type="entry name" value="Ribosomal_bL25_short"/>
</dbReference>
<dbReference type="RefSeq" id="WP_157989843.1">
    <property type="nucleotide sequence ID" value="NZ_LR217720.1"/>
</dbReference>
<evidence type="ECO:0000256" key="1">
    <source>
        <dbReference type="ARBA" id="ARBA00022730"/>
    </source>
</evidence>
<comment type="subunit">
    <text evidence="5">Part of the 50S ribosomal subunit; part of the 5S rRNA/L5/L18/L25 subcomplex. Contacts the 5S rRNA. Binds to the 5S rRNA independently of L5 and L18.</text>
</comment>
<keyword evidence="2 5" id="KW-0694">RNA-binding</keyword>
<name>A0A451DD40_9GAMM</name>
<dbReference type="CDD" id="cd00495">
    <property type="entry name" value="Ribosomal_L25_TL5_CTC"/>
    <property type="match status" value="1"/>
</dbReference>
<dbReference type="GO" id="GO:0022625">
    <property type="term" value="C:cytosolic large ribosomal subunit"/>
    <property type="evidence" value="ECO:0007669"/>
    <property type="project" value="TreeGrafter"/>
</dbReference>
<evidence type="ECO:0000256" key="3">
    <source>
        <dbReference type="ARBA" id="ARBA00022980"/>
    </source>
</evidence>
<dbReference type="FunFam" id="2.40.240.10:FF:000002">
    <property type="entry name" value="50S ribosomal protein L25"/>
    <property type="match status" value="1"/>
</dbReference>
<keyword evidence="3 5" id="KW-0689">Ribosomal protein</keyword>
<accession>A0A451DD40</accession>
<dbReference type="InterPro" id="IPR029751">
    <property type="entry name" value="Ribosomal_L25_dom"/>
</dbReference>
<evidence type="ECO:0000256" key="4">
    <source>
        <dbReference type="ARBA" id="ARBA00023274"/>
    </source>
</evidence>